<dbReference type="PANTHER" id="PTHR35848">
    <property type="entry name" value="OXALATE-BINDING PROTEIN"/>
    <property type="match status" value="1"/>
</dbReference>
<dbReference type="InterPro" id="IPR014710">
    <property type="entry name" value="RmlC-like_jellyroll"/>
</dbReference>
<dbReference type="EMBL" id="VSSQ01000203">
    <property type="protein sequence ID" value="MPL85275.1"/>
    <property type="molecule type" value="Genomic_DNA"/>
</dbReference>
<dbReference type="AlphaFoldDB" id="A0A644V2L5"/>
<gene>
    <name evidence="3" type="ORF">SDC9_31243</name>
</gene>
<dbReference type="PANTHER" id="PTHR35848:SF6">
    <property type="entry name" value="CUPIN TYPE-2 DOMAIN-CONTAINING PROTEIN"/>
    <property type="match status" value="1"/>
</dbReference>
<comment type="caution">
    <text evidence="3">The sequence shown here is derived from an EMBL/GenBank/DDBJ whole genome shotgun (WGS) entry which is preliminary data.</text>
</comment>
<reference evidence="3" key="1">
    <citation type="submission" date="2019-08" db="EMBL/GenBank/DDBJ databases">
        <authorList>
            <person name="Kucharzyk K."/>
            <person name="Murdoch R.W."/>
            <person name="Higgins S."/>
            <person name="Loffler F."/>
        </authorList>
    </citation>
    <scope>NUCLEOTIDE SEQUENCE</scope>
</reference>
<evidence type="ECO:0000259" key="2">
    <source>
        <dbReference type="Pfam" id="PF07883"/>
    </source>
</evidence>
<keyword evidence="1" id="KW-0479">Metal-binding</keyword>
<evidence type="ECO:0000313" key="3">
    <source>
        <dbReference type="EMBL" id="MPL85275.1"/>
    </source>
</evidence>
<proteinExistence type="predicted"/>
<evidence type="ECO:0000256" key="1">
    <source>
        <dbReference type="ARBA" id="ARBA00022723"/>
    </source>
</evidence>
<sequence length="154" mass="16964">MNRIMKQIEKIATAENFTAVNIGNLSELGEYVLQFGPEIKIPGKIFGGTALQTTGGEFSFQLFQPGTETGFLHSHKKHEELYFFLAGNGEFQVDGEIIPVKEGSVVRVAPEGIRAVRNNGDTPLIMLCVQYLADSFSTQDTLDGVILNTPVKWE</sequence>
<dbReference type="GO" id="GO:0046872">
    <property type="term" value="F:metal ion binding"/>
    <property type="evidence" value="ECO:0007669"/>
    <property type="project" value="UniProtKB-KW"/>
</dbReference>
<dbReference type="InterPro" id="IPR051610">
    <property type="entry name" value="GPI/OXD"/>
</dbReference>
<accession>A0A644V2L5</accession>
<protein>
    <recommendedName>
        <fullName evidence="2">Cupin type-2 domain-containing protein</fullName>
    </recommendedName>
</protein>
<feature type="domain" description="Cupin type-2" evidence="2">
    <location>
        <begin position="61"/>
        <end position="129"/>
    </location>
</feature>
<dbReference type="Gene3D" id="2.60.120.10">
    <property type="entry name" value="Jelly Rolls"/>
    <property type="match status" value="1"/>
</dbReference>
<organism evidence="3">
    <name type="scientific">bioreactor metagenome</name>
    <dbReference type="NCBI Taxonomy" id="1076179"/>
    <lineage>
        <taxon>unclassified sequences</taxon>
        <taxon>metagenomes</taxon>
        <taxon>ecological metagenomes</taxon>
    </lineage>
</organism>
<dbReference type="InterPro" id="IPR011051">
    <property type="entry name" value="RmlC_Cupin_sf"/>
</dbReference>
<dbReference type="SUPFAM" id="SSF51182">
    <property type="entry name" value="RmlC-like cupins"/>
    <property type="match status" value="1"/>
</dbReference>
<name>A0A644V2L5_9ZZZZ</name>
<dbReference type="Pfam" id="PF07883">
    <property type="entry name" value="Cupin_2"/>
    <property type="match status" value="1"/>
</dbReference>
<dbReference type="InterPro" id="IPR013096">
    <property type="entry name" value="Cupin_2"/>
</dbReference>